<feature type="compositionally biased region" description="Basic and acidic residues" evidence="1">
    <location>
        <begin position="373"/>
        <end position="390"/>
    </location>
</feature>
<evidence type="ECO:0000256" key="1">
    <source>
        <dbReference type="SAM" id="MobiDB-lite"/>
    </source>
</evidence>
<dbReference type="Proteomes" id="UP000054988">
    <property type="component" value="Unassembled WGS sequence"/>
</dbReference>
<dbReference type="AlphaFoldDB" id="A0A0W0GA07"/>
<dbReference type="EMBL" id="LATX01000716">
    <property type="protein sequence ID" value="KTB45389.1"/>
    <property type="molecule type" value="Genomic_DNA"/>
</dbReference>
<feature type="compositionally biased region" description="Polar residues" evidence="1">
    <location>
        <begin position="355"/>
        <end position="366"/>
    </location>
</feature>
<reference evidence="3 4" key="1">
    <citation type="submission" date="2015-12" db="EMBL/GenBank/DDBJ databases">
        <title>Draft genome sequence of Moniliophthora roreri, the causal agent of frosty pod rot of cacao.</title>
        <authorList>
            <person name="Aime M.C."/>
            <person name="Diaz-Valderrama J.R."/>
            <person name="Kijpornyongpan T."/>
            <person name="Phillips-Mora W."/>
        </authorList>
    </citation>
    <scope>NUCLEOTIDE SEQUENCE [LARGE SCALE GENOMIC DNA]</scope>
    <source>
        <strain evidence="3 4">MCA 2952</strain>
    </source>
</reference>
<organism evidence="3 4">
    <name type="scientific">Moniliophthora roreri</name>
    <name type="common">Frosty pod rot fungus</name>
    <name type="synonym">Monilia roreri</name>
    <dbReference type="NCBI Taxonomy" id="221103"/>
    <lineage>
        <taxon>Eukaryota</taxon>
        <taxon>Fungi</taxon>
        <taxon>Dikarya</taxon>
        <taxon>Basidiomycota</taxon>
        <taxon>Agaricomycotina</taxon>
        <taxon>Agaricomycetes</taxon>
        <taxon>Agaricomycetidae</taxon>
        <taxon>Agaricales</taxon>
        <taxon>Marasmiineae</taxon>
        <taxon>Marasmiaceae</taxon>
        <taxon>Moniliophthora</taxon>
    </lineage>
</organism>
<feature type="compositionally biased region" description="Pro residues" evidence="1">
    <location>
        <begin position="75"/>
        <end position="86"/>
    </location>
</feature>
<feature type="compositionally biased region" description="Polar residues" evidence="1">
    <location>
        <begin position="325"/>
        <end position="336"/>
    </location>
</feature>
<feature type="compositionally biased region" description="Gly residues" evidence="1">
    <location>
        <begin position="405"/>
        <end position="417"/>
    </location>
</feature>
<keyword evidence="2" id="KW-0472">Membrane</keyword>
<name>A0A0W0GA07_MONRR</name>
<comment type="caution">
    <text evidence="3">The sequence shown here is derived from an EMBL/GenBank/DDBJ whole genome shotgun (WGS) entry which is preliminary data.</text>
</comment>
<sequence length="436" mass="47366">MFSLIILVYLFIGLILFVSTLYLVCKLSLALVDWLDSRHAHVRLRDEEASYQTAQTSSSVIPRIPPATTTTRPRGPTPRYAPHPPRCACPVHVRSKPLTRRSIEQQHGHASLLNSHTNTQTASDLRDDFSRLFSSPYDPVSPPILWLTDTPAENQNVKSLSTAHSTIILHRSSQLLLPPLRQVENVRNTTIITAIPYGPEKCDKRKGWWNLSIGNAVDSRVETQEVTLKRRSTPEKKYEGGYKKGVHRAAYRRSLLETGSERISSSSSSLSSGASIPTSISSASTSITASLPAPTPALAYCFSPTPTSTSFVSPAPTPTPLASSVIPTPTPASSLSRIPVARNSANGITRRPDLTLTSRPNTSTAPHTRKAKIQRESKKSQSRTPKEKENVPAAIPVAVGKGDVGKAGVGRGVGRGAGRQHQRGRGQILQLRVVNN</sequence>
<evidence type="ECO:0000313" key="4">
    <source>
        <dbReference type="Proteomes" id="UP000054988"/>
    </source>
</evidence>
<proteinExistence type="predicted"/>
<feature type="transmembrane region" description="Helical" evidence="2">
    <location>
        <begin position="6"/>
        <end position="35"/>
    </location>
</feature>
<protein>
    <submittedName>
        <fullName evidence="3">Uncharacterized protein</fullName>
    </submittedName>
</protein>
<keyword evidence="2" id="KW-1133">Transmembrane helix</keyword>
<evidence type="ECO:0000313" key="3">
    <source>
        <dbReference type="EMBL" id="KTB45389.1"/>
    </source>
</evidence>
<gene>
    <name evidence="3" type="ORF">WG66_2072</name>
</gene>
<keyword evidence="2" id="KW-0812">Transmembrane</keyword>
<accession>A0A0W0GA07</accession>
<feature type="region of interest" description="Disordered" evidence="1">
    <location>
        <begin position="55"/>
        <end position="86"/>
    </location>
</feature>
<feature type="region of interest" description="Disordered" evidence="1">
    <location>
        <begin position="308"/>
        <end position="426"/>
    </location>
</feature>
<feature type="compositionally biased region" description="Low complexity" evidence="1">
    <location>
        <begin position="308"/>
        <end position="324"/>
    </location>
</feature>
<evidence type="ECO:0000256" key="2">
    <source>
        <dbReference type="SAM" id="Phobius"/>
    </source>
</evidence>